<dbReference type="SMART" id="SM00033">
    <property type="entry name" value="CH"/>
    <property type="match status" value="1"/>
</dbReference>
<dbReference type="Gene3D" id="1.10.418.10">
    <property type="entry name" value="Calponin-like domain"/>
    <property type="match status" value="1"/>
</dbReference>
<feature type="region of interest" description="Disordered" evidence="4">
    <location>
        <begin position="162"/>
        <end position="187"/>
    </location>
</feature>
<dbReference type="Pfam" id="PF00307">
    <property type="entry name" value="CH"/>
    <property type="match status" value="1"/>
</dbReference>
<feature type="domain" description="Calponin-homology (CH)" evidence="5">
    <location>
        <begin position="265"/>
        <end position="372"/>
    </location>
</feature>
<dbReference type="EMBL" id="CAJNOR010008163">
    <property type="protein sequence ID" value="CAF1629503.1"/>
    <property type="molecule type" value="Genomic_DNA"/>
</dbReference>
<evidence type="ECO:0000256" key="2">
    <source>
        <dbReference type="ARBA" id="ARBA00023054"/>
    </source>
</evidence>
<evidence type="ECO:0000256" key="1">
    <source>
        <dbReference type="ARBA" id="ARBA00022553"/>
    </source>
</evidence>
<evidence type="ECO:0000313" key="6">
    <source>
        <dbReference type="EMBL" id="CAF1629503.1"/>
    </source>
</evidence>
<keyword evidence="1" id="KW-0597">Phosphoprotein</keyword>
<accession>A0A816CYV0</accession>
<keyword evidence="2" id="KW-0175">Coiled coil</keyword>
<gene>
    <name evidence="6" type="ORF">XAT740_LOCUS51413</name>
</gene>
<evidence type="ECO:0000256" key="4">
    <source>
        <dbReference type="SAM" id="MobiDB-lite"/>
    </source>
</evidence>
<sequence>MSNTNTNVRSLRDKFQLPQVNQYDNVTKQQHDISFQCIHCGKHQTLTILLQADVTQETPATKANDYEPTPLAALREVSPISEEEQEDTIPPLHRSNYSLEFRQSNEDLTRASIEPDIKGLIDNCVRSSLHDLSRVQRESDTREVISIDIEYDPILGNVHSTRKRSSTMTTNLDNDYRPMNTRHQSVNSRIKVLPTDSDSDSTKPIWARRRISHSTVKPSDLIREYDKREKLEANALRRLSRADTAGEGVVPNSTTRPTMNPQSPAMIKEKILHWCQDLTQFYKGVNIRNFSSSWSDGLAFCAIIHRYFPDEFNFEILNSDDRRQNFDLAFTVALERAGIEPLIDTDDMIYMGDKPDWKVVFTYVQSLYRHLSRTQPASTLRERW</sequence>
<dbReference type="FunFam" id="1.10.418.10:FF:000009">
    <property type="entry name" value="smoothelin isoform X2"/>
    <property type="match status" value="1"/>
</dbReference>
<protein>
    <recommendedName>
        <fullName evidence="5">Calponin-homology (CH) domain-containing protein</fullName>
    </recommendedName>
</protein>
<dbReference type="InterPro" id="IPR036872">
    <property type="entry name" value="CH_dom_sf"/>
</dbReference>
<dbReference type="PANTHER" id="PTHR23167">
    <property type="entry name" value="CALPONIN HOMOLOGY DOMAIN-CONTAINING PROTEIN DDB_G0272472-RELATED"/>
    <property type="match status" value="1"/>
</dbReference>
<dbReference type="AlphaFoldDB" id="A0A816CYV0"/>
<reference evidence="6" key="1">
    <citation type="submission" date="2021-02" db="EMBL/GenBank/DDBJ databases">
        <authorList>
            <person name="Nowell W R."/>
        </authorList>
    </citation>
    <scope>NUCLEOTIDE SEQUENCE</scope>
</reference>
<dbReference type="InterPro" id="IPR001715">
    <property type="entry name" value="CH_dom"/>
</dbReference>
<evidence type="ECO:0000259" key="5">
    <source>
        <dbReference type="PROSITE" id="PS50021"/>
    </source>
</evidence>
<dbReference type="Proteomes" id="UP000663828">
    <property type="component" value="Unassembled WGS sequence"/>
</dbReference>
<evidence type="ECO:0000256" key="3">
    <source>
        <dbReference type="ARBA" id="ARBA00061655"/>
    </source>
</evidence>
<comment type="similarity">
    <text evidence="3">Belongs to the smoothelin family.</text>
</comment>
<comment type="caution">
    <text evidence="6">The sequence shown here is derived from an EMBL/GenBank/DDBJ whole genome shotgun (WGS) entry which is preliminary data.</text>
</comment>
<dbReference type="InterPro" id="IPR050540">
    <property type="entry name" value="F-actin_Monoox_Mical"/>
</dbReference>
<proteinExistence type="inferred from homology"/>
<keyword evidence="7" id="KW-1185">Reference proteome</keyword>
<organism evidence="6 7">
    <name type="scientific">Adineta ricciae</name>
    <name type="common">Rotifer</name>
    <dbReference type="NCBI Taxonomy" id="249248"/>
    <lineage>
        <taxon>Eukaryota</taxon>
        <taxon>Metazoa</taxon>
        <taxon>Spiralia</taxon>
        <taxon>Gnathifera</taxon>
        <taxon>Rotifera</taxon>
        <taxon>Eurotatoria</taxon>
        <taxon>Bdelloidea</taxon>
        <taxon>Adinetida</taxon>
        <taxon>Adinetidae</taxon>
        <taxon>Adineta</taxon>
    </lineage>
</organism>
<dbReference type="SUPFAM" id="SSF47576">
    <property type="entry name" value="Calponin-homology domain, CH-domain"/>
    <property type="match status" value="1"/>
</dbReference>
<dbReference type="PROSITE" id="PS50021">
    <property type="entry name" value="CH"/>
    <property type="match status" value="1"/>
</dbReference>
<evidence type="ECO:0000313" key="7">
    <source>
        <dbReference type="Proteomes" id="UP000663828"/>
    </source>
</evidence>
<dbReference type="PANTHER" id="PTHR23167:SF88">
    <property type="entry name" value="CALPONIN-HOMOLOGY (CH) DOMAIN-CONTAINING PROTEIN"/>
    <property type="match status" value="1"/>
</dbReference>
<name>A0A816CYV0_ADIRI</name>